<organism evidence="1 2">
    <name type="scientific">Nepenthes gracilis</name>
    <name type="common">Slender pitcher plant</name>
    <dbReference type="NCBI Taxonomy" id="150966"/>
    <lineage>
        <taxon>Eukaryota</taxon>
        <taxon>Viridiplantae</taxon>
        <taxon>Streptophyta</taxon>
        <taxon>Embryophyta</taxon>
        <taxon>Tracheophyta</taxon>
        <taxon>Spermatophyta</taxon>
        <taxon>Magnoliopsida</taxon>
        <taxon>eudicotyledons</taxon>
        <taxon>Gunneridae</taxon>
        <taxon>Pentapetalae</taxon>
        <taxon>Caryophyllales</taxon>
        <taxon>Nepenthaceae</taxon>
        <taxon>Nepenthes</taxon>
    </lineage>
</organism>
<proteinExistence type="predicted"/>
<comment type="caution">
    <text evidence="1">The sequence shown here is derived from an EMBL/GenBank/DDBJ whole genome shotgun (WGS) entry which is preliminary data.</text>
</comment>
<dbReference type="AlphaFoldDB" id="A0AAD3SQS4"/>
<dbReference type="Proteomes" id="UP001279734">
    <property type="component" value="Unassembled WGS sequence"/>
</dbReference>
<protein>
    <submittedName>
        <fullName evidence="1">Uncharacterized protein</fullName>
    </submittedName>
</protein>
<name>A0AAD3SQS4_NEPGR</name>
<evidence type="ECO:0000313" key="1">
    <source>
        <dbReference type="EMBL" id="GMH14861.1"/>
    </source>
</evidence>
<evidence type="ECO:0000313" key="2">
    <source>
        <dbReference type="Proteomes" id="UP001279734"/>
    </source>
</evidence>
<gene>
    <name evidence="1" type="ORF">Nepgr_016702</name>
</gene>
<keyword evidence="2" id="KW-1185">Reference proteome</keyword>
<dbReference type="EMBL" id="BSYO01000014">
    <property type="protein sequence ID" value="GMH14861.1"/>
    <property type="molecule type" value="Genomic_DNA"/>
</dbReference>
<sequence>MQDRLKLHQCLWAVSSTVGKGSFFSVNYPTKLAPPPSAAPQNALGPLSASSAVHCCRDVEVDGIVIVEVAFMDKTISHLTQVSEAFVNENKEKVQIALSVFSFL</sequence>
<accession>A0AAD3SQS4</accession>
<reference evidence="1" key="1">
    <citation type="submission" date="2023-05" db="EMBL/GenBank/DDBJ databases">
        <title>Nepenthes gracilis genome sequencing.</title>
        <authorList>
            <person name="Fukushima K."/>
        </authorList>
    </citation>
    <scope>NUCLEOTIDE SEQUENCE</scope>
    <source>
        <strain evidence="1">SING2019-196</strain>
    </source>
</reference>